<dbReference type="Gene3D" id="3.40.50.1820">
    <property type="entry name" value="alpha/beta hydrolase"/>
    <property type="match status" value="1"/>
</dbReference>
<dbReference type="RefSeq" id="WP_242503710.1">
    <property type="nucleotide sequence ID" value="NZ_RYUN01000006.1"/>
</dbReference>
<dbReference type="GO" id="GO:0016788">
    <property type="term" value="F:hydrolase activity, acting on ester bonds"/>
    <property type="evidence" value="ECO:0007669"/>
    <property type="project" value="InterPro"/>
</dbReference>
<reference evidence="2 3" key="1">
    <citation type="submission" date="2018-12" db="EMBL/GenBank/DDBJ databases">
        <title>Unveiling genomic diversity among members of the Bifidobacterium pseudolongum species, a widely distributed gut commensal of the animal kingdom.</title>
        <authorList>
            <person name="Lugli G.A."/>
            <person name="Duranti S."/>
            <person name="Albert K."/>
            <person name="Mancabelli L."/>
            <person name="Napoli S."/>
            <person name="Viappiani A."/>
            <person name="Anzalone R."/>
            <person name="Longhi G."/>
            <person name="Milani C."/>
            <person name="Turroni F."/>
            <person name="Alessandri G."/>
            <person name="Sela D.A."/>
            <person name="Van Sinderen D."/>
            <person name="Ventura M."/>
        </authorList>
    </citation>
    <scope>NUCLEOTIDE SEQUENCE [LARGE SCALE GENOMIC DNA]</scope>
    <source>
        <strain evidence="2 3">2054B</strain>
    </source>
</reference>
<dbReference type="AlphaFoldDB" id="A0A4Q5ACL4"/>
<accession>A0A4Q5ACL4</accession>
<dbReference type="InterPro" id="IPR029058">
    <property type="entry name" value="AB_hydrolase_fold"/>
</dbReference>
<protein>
    <submittedName>
        <fullName evidence="2">Alpha/beta hydrolase</fullName>
    </submittedName>
</protein>
<comment type="caution">
    <text evidence="2">The sequence shown here is derived from an EMBL/GenBank/DDBJ whole genome shotgun (WGS) entry which is preliminary data.</text>
</comment>
<dbReference type="InterPro" id="IPR012908">
    <property type="entry name" value="PGAP1-ab_dom-like"/>
</dbReference>
<evidence type="ECO:0000313" key="2">
    <source>
        <dbReference type="EMBL" id="RYQ22201.1"/>
    </source>
</evidence>
<organism evidence="2 3">
    <name type="scientific">Bifidobacterium pseudolongum subsp. pseudolongum</name>
    <dbReference type="NCBI Taxonomy" id="31954"/>
    <lineage>
        <taxon>Bacteria</taxon>
        <taxon>Bacillati</taxon>
        <taxon>Actinomycetota</taxon>
        <taxon>Actinomycetes</taxon>
        <taxon>Bifidobacteriales</taxon>
        <taxon>Bifidobacteriaceae</taxon>
        <taxon>Bifidobacterium</taxon>
    </lineage>
</organism>
<evidence type="ECO:0000259" key="1">
    <source>
        <dbReference type="Pfam" id="PF07819"/>
    </source>
</evidence>
<keyword evidence="2" id="KW-0378">Hydrolase</keyword>
<sequence length="498" mass="52433">MTRQVRSSIYGGAVTVADQAEYQRLRDILNAQSAAMASSASRWTQAACILAAQRERLVWCPAAAQSAAEPSAPVHTDQRARIDAARDASDVMARRCRVLADECTQLADLVARAHSLYAEAEMRNTRIVNRAVRAFAVHHPVATGIAVGTLAVAGGIYGWATEESFNWAYASKATAWAHEGVVSGIGAACSGSGGRLASLTDLPGQSINDTAAVASPFLSHVGGMVQGTSLRMRQVDSADMAVGGASGIQDALHDLRRLGQANGAGDDGLAYGTIAISQYCRQDGSQAWLVTIPGTDGQKDSPFGWIQNAELMSASAAQRRDADSARLVVQAMHQAGVQPEDSVALIGHSQGGIVAAALASDYADTYRIEHVVTAGSPIANHPISSNTWVTSVEMDDELVAALDGASNPANDHWVTIRGTVTDGDSDGLCTGRAIDDSDGPYRLTHDLKYHEAALGHALDLGSPAVQQHNDHFRGTIAGDYVGTTYWQGRMAHHTPGED</sequence>
<evidence type="ECO:0000313" key="3">
    <source>
        <dbReference type="Proteomes" id="UP000294221"/>
    </source>
</evidence>
<name>A0A4Q5ACL4_9BIFI</name>
<gene>
    <name evidence="2" type="ORF">PG2054B_0683</name>
</gene>
<dbReference type="SUPFAM" id="SSF53474">
    <property type="entry name" value="alpha/beta-Hydrolases"/>
    <property type="match status" value="1"/>
</dbReference>
<proteinExistence type="predicted"/>
<feature type="domain" description="GPI inositol-deacylase PGAP1-like alpha/beta" evidence="1">
    <location>
        <begin position="330"/>
        <end position="391"/>
    </location>
</feature>
<dbReference type="Pfam" id="PF07819">
    <property type="entry name" value="PGAP1"/>
    <property type="match status" value="1"/>
</dbReference>
<dbReference type="EMBL" id="RYUN01000006">
    <property type="protein sequence ID" value="RYQ22201.1"/>
    <property type="molecule type" value="Genomic_DNA"/>
</dbReference>
<dbReference type="Proteomes" id="UP000294221">
    <property type="component" value="Unassembled WGS sequence"/>
</dbReference>